<dbReference type="PANTHER" id="PTHR24372">
    <property type="entry name" value="GLYCOPROTEIN HORMONE RECEPTOR"/>
    <property type="match status" value="1"/>
</dbReference>
<feature type="chain" id="PRO_5045673343" description="G-protein coupled receptors family 1 profile domain-containing protein" evidence="8">
    <location>
        <begin position="22"/>
        <end position="589"/>
    </location>
</feature>
<reference evidence="10 11" key="1">
    <citation type="submission" date="2024-02" db="EMBL/GenBank/DDBJ databases">
        <authorList>
            <person name="Daric V."/>
            <person name="Darras S."/>
        </authorList>
    </citation>
    <scope>NUCLEOTIDE SEQUENCE [LARGE SCALE GENOMIC DNA]</scope>
</reference>
<proteinExistence type="predicted"/>
<comment type="caution">
    <text evidence="10">The sequence shown here is derived from an EMBL/GenBank/DDBJ whole genome shotgun (WGS) entry which is preliminary data.</text>
</comment>
<comment type="subcellular location">
    <subcellularLocation>
        <location evidence="1">Membrane</location>
    </subcellularLocation>
</comment>
<feature type="domain" description="G-protein coupled receptors family 1 profile" evidence="9">
    <location>
        <begin position="167"/>
        <end position="529"/>
    </location>
</feature>
<evidence type="ECO:0000259" key="9">
    <source>
        <dbReference type="PROSITE" id="PS50262"/>
    </source>
</evidence>
<keyword evidence="11" id="KW-1185">Reference proteome</keyword>
<evidence type="ECO:0000256" key="7">
    <source>
        <dbReference type="SAM" id="Phobius"/>
    </source>
</evidence>
<keyword evidence="2" id="KW-0433">Leucine-rich repeat</keyword>
<gene>
    <name evidence="10" type="ORF">CVLEPA_LOCUS21349</name>
</gene>
<name>A0ABP0GC33_CLALP</name>
<keyword evidence="4" id="KW-0677">Repeat</keyword>
<feature type="signal peptide" evidence="8">
    <location>
        <begin position="1"/>
        <end position="21"/>
    </location>
</feature>
<keyword evidence="8" id="KW-0732">Signal</keyword>
<evidence type="ECO:0000256" key="6">
    <source>
        <dbReference type="ARBA" id="ARBA00023136"/>
    </source>
</evidence>
<feature type="transmembrane region" description="Helical" evidence="7">
    <location>
        <begin position="282"/>
        <end position="302"/>
    </location>
</feature>
<dbReference type="InterPro" id="IPR000276">
    <property type="entry name" value="GPCR_Rhodpsn"/>
</dbReference>
<keyword evidence="6 7" id="KW-0472">Membrane</keyword>
<feature type="transmembrane region" description="Helical" evidence="7">
    <location>
        <begin position="190"/>
        <end position="223"/>
    </location>
</feature>
<keyword evidence="3 7" id="KW-0812">Transmembrane</keyword>
<feature type="transmembrane region" description="Helical" evidence="7">
    <location>
        <begin position="508"/>
        <end position="530"/>
    </location>
</feature>
<dbReference type="Pfam" id="PF00001">
    <property type="entry name" value="7tm_1"/>
    <property type="match status" value="1"/>
</dbReference>
<dbReference type="InterPro" id="IPR017452">
    <property type="entry name" value="GPCR_Rhodpsn_7TM"/>
</dbReference>
<feature type="transmembrane region" description="Helical" evidence="7">
    <location>
        <begin position="235"/>
        <end position="262"/>
    </location>
</feature>
<feature type="transmembrane region" description="Helical" evidence="7">
    <location>
        <begin position="400"/>
        <end position="424"/>
    </location>
</feature>
<evidence type="ECO:0000313" key="11">
    <source>
        <dbReference type="Proteomes" id="UP001642483"/>
    </source>
</evidence>
<accession>A0ABP0GC33</accession>
<dbReference type="EMBL" id="CAWYQH010000108">
    <property type="protein sequence ID" value="CAK8689330.1"/>
    <property type="molecule type" value="Genomic_DNA"/>
</dbReference>
<dbReference type="SUPFAM" id="SSF81321">
    <property type="entry name" value="Family A G protein-coupled receptor-like"/>
    <property type="match status" value="1"/>
</dbReference>
<evidence type="ECO:0000256" key="1">
    <source>
        <dbReference type="ARBA" id="ARBA00004370"/>
    </source>
</evidence>
<evidence type="ECO:0000313" key="10">
    <source>
        <dbReference type="EMBL" id="CAK8689330.1"/>
    </source>
</evidence>
<feature type="transmembrane region" description="Helical" evidence="7">
    <location>
        <begin position="465"/>
        <end position="488"/>
    </location>
</feature>
<evidence type="ECO:0000256" key="5">
    <source>
        <dbReference type="ARBA" id="ARBA00022989"/>
    </source>
</evidence>
<evidence type="ECO:0000256" key="4">
    <source>
        <dbReference type="ARBA" id="ARBA00022737"/>
    </source>
</evidence>
<dbReference type="Proteomes" id="UP001642483">
    <property type="component" value="Unassembled WGS sequence"/>
</dbReference>
<evidence type="ECO:0000256" key="8">
    <source>
        <dbReference type="SAM" id="SignalP"/>
    </source>
</evidence>
<keyword evidence="5 7" id="KW-1133">Transmembrane helix</keyword>
<evidence type="ECO:0000256" key="3">
    <source>
        <dbReference type="ARBA" id="ARBA00022692"/>
    </source>
</evidence>
<dbReference type="PANTHER" id="PTHR24372:SF77">
    <property type="entry name" value="G-PROTEIN COUPLED RECEPTORS FAMILY 1 PROFILE DOMAIN-CONTAINING PROTEIN"/>
    <property type="match status" value="1"/>
</dbReference>
<evidence type="ECO:0000256" key="2">
    <source>
        <dbReference type="ARBA" id="ARBA00022614"/>
    </source>
</evidence>
<protein>
    <recommendedName>
        <fullName evidence="9">G-protein coupled receptors family 1 profile domain-containing protein</fullName>
    </recommendedName>
</protein>
<organism evidence="10 11">
    <name type="scientific">Clavelina lepadiformis</name>
    <name type="common">Light-bulb sea squirt</name>
    <name type="synonym">Ascidia lepadiformis</name>
    <dbReference type="NCBI Taxonomy" id="159417"/>
    <lineage>
        <taxon>Eukaryota</taxon>
        <taxon>Metazoa</taxon>
        <taxon>Chordata</taxon>
        <taxon>Tunicata</taxon>
        <taxon>Ascidiacea</taxon>
        <taxon>Aplousobranchia</taxon>
        <taxon>Clavelinidae</taxon>
        <taxon>Clavelina</taxon>
    </lineage>
</organism>
<dbReference type="PRINTS" id="PR00237">
    <property type="entry name" value="GPCRRHODOPSN"/>
</dbReference>
<feature type="transmembrane region" description="Helical" evidence="7">
    <location>
        <begin position="154"/>
        <end position="178"/>
    </location>
</feature>
<dbReference type="PROSITE" id="PS50262">
    <property type="entry name" value="G_PROTEIN_RECEP_F1_2"/>
    <property type="match status" value="1"/>
</dbReference>
<sequence length="589" mass="66594">MVIEVLTSLILLAAFLQAGGAEYLCSNDVGMCSRASCRDRTATPTCCLPTDSICNEIQRCENNHTCSSLGWLRLFESCFQSVPAAHDASMGKDCRVGKKHSKENVTFTGESNSTQDQKIMKNKTICFSTLDLEKTCKHAENTSERNPFNKYFCIFRSFLIGVFAVIGNLSVIIIKCYSYRKTKSTTKVKTVYFALVLSLSFADLLMGIYSLVIGSICIWLNNVQHKQETLKVDEWLQSITCVTMGMINFVSSQVSVSTLCMISAARLYSVLRPYRLIKVKPVVCAISLVWFCWTVLAVIPILPPDLVDFMFTTIYKFHGCEVTGKDVTHVSNTVLDYTGSECHASRGIISMKREHVAHFLAEASSNATYDKEDVKKYGYFNEQHICAMKYLVSKYDEDKYFTLFVLIFNLTCFVLICCSQIIIYHNTSSVRTSGCLNPCYLTSNAKRSPSITRQRDKEMRDMNCTMFWIVATDFICWVPVVVTSLILFSLSESRSCCESMDLFEHAEVWFSTMVSVLIPINSGFNPILYWGKAQKFIRTFAYRCSKAKNFVEEDENFGNNGATAEDVLELENIQFTANPSQDDYVTTKK</sequence>
<dbReference type="Gene3D" id="1.20.1070.10">
    <property type="entry name" value="Rhodopsin 7-helix transmembrane proteins"/>
    <property type="match status" value="2"/>
</dbReference>